<feature type="domain" description="Peptidase M24" evidence="2">
    <location>
        <begin position="216"/>
        <end position="411"/>
    </location>
</feature>
<feature type="chain" id="PRO_5031368789" evidence="1">
    <location>
        <begin position="22"/>
        <end position="449"/>
    </location>
</feature>
<dbReference type="InterPro" id="IPR000994">
    <property type="entry name" value="Pept_M24"/>
</dbReference>
<proteinExistence type="predicted"/>
<dbReference type="Pfam" id="PF00557">
    <property type="entry name" value="Peptidase_M24"/>
    <property type="match status" value="1"/>
</dbReference>
<protein>
    <submittedName>
        <fullName evidence="3">Xaa-Pro aminopeptidase</fullName>
    </submittedName>
</protein>
<dbReference type="AlphaFoldDB" id="A0A7Z6ZS40"/>
<dbReference type="SUPFAM" id="SSF55920">
    <property type="entry name" value="Creatinase/aminopeptidase"/>
    <property type="match status" value="1"/>
</dbReference>
<accession>A0A7Z6ZS40</accession>
<dbReference type="Gene3D" id="3.90.230.10">
    <property type="entry name" value="Creatinase/methionine aminopeptidase superfamily"/>
    <property type="match status" value="1"/>
</dbReference>
<keyword evidence="4" id="KW-1185">Reference proteome</keyword>
<feature type="signal peptide" evidence="1">
    <location>
        <begin position="1"/>
        <end position="21"/>
    </location>
</feature>
<keyword evidence="3" id="KW-0645">Protease</keyword>
<evidence type="ECO:0000313" key="3">
    <source>
        <dbReference type="EMBL" id="RUO39235.1"/>
    </source>
</evidence>
<evidence type="ECO:0000313" key="4">
    <source>
        <dbReference type="Proteomes" id="UP000287766"/>
    </source>
</evidence>
<evidence type="ECO:0000259" key="2">
    <source>
        <dbReference type="Pfam" id="PF00557"/>
    </source>
</evidence>
<dbReference type="InterPro" id="IPR036005">
    <property type="entry name" value="Creatinase/aminopeptidase-like"/>
</dbReference>
<gene>
    <name evidence="3" type="ORF">CWE22_10820</name>
</gene>
<keyword evidence="3" id="KW-0378">Hydrolase</keyword>
<keyword evidence="3" id="KW-0031">Aminopeptidase</keyword>
<dbReference type="Proteomes" id="UP000287766">
    <property type="component" value="Unassembled WGS sequence"/>
</dbReference>
<dbReference type="EMBL" id="PIPR01000003">
    <property type="protein sequence ID" value="RUO39235.1"/>
    <property type="molecule type" value="Genomic_DNA"/>
</dbReference>
<reference evidence="4" key="1">
    <citation type="journal article" date="2018" name="Front. Microbiol.">
        <title>Genome-Based Analysis Reveals the Taxonomy and Diversity of the Family Idiomarinaceae.</title>
        <authorList>
            <person name="Liu Y."/>
            <person name="Lai Q."/>
            <person name="Shao Z."/>
        </authorList>
    </citation>
    <scope>NUCLEOTIDE SEQUENCE [LARGE SCALE GENOMIC DNA]</scope>
    <source>
        <strain evidence="4">KYW314</strain>
    </source>
</reference>
<dbReference type="RefSeq" id="WP_169931499.1">
    <property type="nucleotide sequence ID" value="NZ_PIPR01000003.1"/>
</dbReference>
<sequence length="449" mass="50713">MRLLPTMSLLAGALLSFSATAPVQAHTDSERDAIEPLSLEARGLLIDDWMEQRMESVLPNLMRRSGIDMWILISRENNEDPTLMTMLPSDWFKARRRTILVLTDRGIVDGVDRGVEALAVARYDVGTLFKKAWEPETQPDQWARLVEIIAERDPATIGLNQSDFFAQADGLVATDKEQFLEALPAHYEERIVSAEKLAIGWLETRIQDEINLYRVATKYATQVIEQGFSDAVIEPGKTHTSQVEWWMLERIKGAGLDAWFPPTVTLQRQGGANPRMTGVIERGDLLHVDIGVTYLRLNTDTQRHAYVLREGETEAPESLQQALRNGNQLQDILTSNFVTGQTGNEILLKSLAEAREAGLRPSIYSHPIGYYGHGSGPTIGMWDKQEAIPVNGDYPLYPMTAHSIELNNTTYSDEWDQDVVIQLEESSWFDGQKVDYLFGRQTEFYLVRD</sequence>
<organism evidence="3 4">
    <name type="scientific">Pseudidiomarina aestuarii</name>
    <dbReference type="NCBI Taxonomy" id="624146"/>
    <lineage>
        <taxon>Bacteria</taxon>
        <taxon>Pseudomonadati</taxon>
        <taxon>Pseudomonadota</taxon>
        <taxon>Gammaproteobacteria</taxon>
        <taxon>Alteromonadales</taxon>
        <taxon>Idiomarinaceae</taxon>
        <taxon>Pseudidiomarina</taxon>
    </lineage>
</organism>
<name>A0A7Z6ZS40_9GAMM</name>
<comment type="caution">
    <text evidence="3">The sequence shown here is derived from an EMBL/GenBank/DDBJ whole genome shotgun (WGS) entry which is preliminary data.</text>
</comment>
<dbReference type="GO" id="GO:0004177">
    <property type="term" value="F:aminopeptidase activity"/>
    <property type="evidence" value="ECO:0007669"/>
    <property type="project" value="UniProtKB-KW"/>
</dbReference>
<evidence type="ECO:0000256" key="1">
    <source>
        <dbReference type="SAM" id="SignalP"/>
    </source>
</evidence>
<keyword evidence="1" id="KW-0732">Signal</keyword>